<dbReference type="SUPFAM" id="SSF56214">
    <property type="entry name" value="4'-phosphopantetheinyl transferase"/>
    <property type="match status" value="2"/>
</dbReference>
<sequence>MTPIPSNDHGLFGLVVTQLSAPFWLWRIEVPRLIDPAVLACLSAQERVRAARFASESLARRYAVAHGALRLLGERCFGVPAAHQRYVHNAYGKPILANLPQARCSLSYSGTNVLAAWSLDHEIGVDLECARPIADAADLADLHCTARERQRLPRPGAAGYDRAFLALWVRKEACVKALGRGLGIAPSSFECDIDPGTTIVHIHGSLVESHVCNLKDDLLVAWARCIRVNRSDRNHRPVFACFPTDGVAEALRE</sequence>
<evidence type="ECO:0000313" key="5">
    <source>
        <dbReference type="Proteomes" id="UP000015527"/>
    </source>
</evidence>
<dbReference type="Proteomes" id="UP000015527">
    <property type="component" value="Unassembled WGS sequence"/>
</dbReference>
<keyword evidence="5" id="KW-1185">Reference proteome</keyword>
<accession>T0HQI3</accession>
<dbReference type="InterPro" id="IPR037143">
    <property type="entry name" value="4-PPantetheinyl_Trfase_dom_sf"/>
</dbReference>
<proteinExistence type="inferred from homology"/>
<evidence type="ECO:0000256" key="1">
    <source>
        <dbReference type="ARBA" id="ARBA00010990"/>
    </source>
</evidence>
<dbReference type="Pfam" id="PF01648">
    <property type="entry name" value="ACPS"/>
    <property type="match status" value="1"/>
</dbReference>
<evidence type="ECO:0000256" key="2">
    <source>
        <dbReference type="ARBA" id="ARBA00022679"/>
    </source>
</evidence>
<dbReference type="PATRIC" id="fig|1096930.3.peg.2342"/>
<protein>
    <recommendedName>
        <fullName evidence="3">4'-phosphopantetheinyl transferase domain-containing protein</fullName>
    </recommendedName>
</protein>
<dbReference type="eggNOG" id="COG2091">
    <property type="taxonomic scope" value="Bacteria"/>
</dbReference>
<dbReference type="Gene3D" id="3.90.470.20">
    <property type="entry name" value="4'-phosphopantetheinyl transferase domain"/>
    <property type="match status" value="2"/>
</dbReference>
<dbReference type="RefSeq" id="WP_021234200.1">
    <property type="nucleotide sequence ID" value="NZ_ATHL01000076.1"/>
</dbReference>
<organism evidence="4 5">
    <name type="scientific">Novosphingobium lindaniclasticum LE124</name>
    <dbReference type="NCBI Taxonomy" id="1096930"/>
    <lineage>
        <taxon>Bacteria</taxon>
        <taxon>Pseudomonadati</taxon>
        <taxon>Pseudomonadota</taxon>
        <taxon>Alphaproteobacteria</taxon>
        <taxon>Sphingomonadales</taxon>
        <taxon>Sphingomonadaceae</taxon>
        <taxon>Novosphingobium</taxon>
    </lineage>
</organism>
<dbReference type="GO" id="GO:0019878">
    <property type="term" value="P:lysine biosynthetic process via aminoadipic acid"/>
    <property type="evidence" value="ECO:0007669"/>
    <property type="project" value="TreeGrafter"/>
</dbReference>
<name>T0HQI3_9SPHN</name>
<dbReference type="OrthoDB" id="9808281at2"/>
<dbReference type="PANTHER" id="PTHR12215">
    <property type="entry name" value="PHOSPHOPANTETHEINE TRANSFERASE"/>
    <property type="match status" value="1"/>
</dbReference>
<dbReference type="InterPro" id="IPR050559">
    <property type="entry name" value="P-Pant_transferase_sf"/>
</dbReference>
<gene>
    <name evidence="4" type="ORF">L284_11770</name>
</gene>
<comment type="caution">
    <text evidence="4">The sequence shown here is derived from an EMBL/GenBank/DDBJ whole genome shotgun (WGS) entry which is preliminary data.</text>
</comment>
<dbReference type="GO" id="GO:0008897">
    <property type="term" value="F:holo-[acyl-carrier-protein] synthase activity"/>
    <property type="evidence" value="ECO:0007669"/>
    <property type="project" value="InterPro"/>
</dbReference>
<comment type="similarity">
    <text evidence="1">Belongs to the P-Pant transferase superfamily. Gsp/Sfp/HetI/AcpT family.</text>
</comment>
<dbReference type="InterPro" id="IPR008278">
    <property type="entry name" value="4-PPantetheinyl_Trfase_dom"/>
</dbReference>
<evidence type="ECO:0000313" key="4">
    <source>
        <dbReference type="EMBL" id="EQB15307.1"/>
    </source>
</evidence>
<evidence type="ECO:0000259" key="3">
    <source>
        <dbReference type="Pfam" id="PF01648"/>
    </source>
</evidence>
<dbReference type="GO" id="GO:0005829">
    <property type="term" value="C:cytosol"/>
    <property type="evidence" value="ECO:0007669"/>
    <property type="project" value="TreeGrafter"/>
</dbReference>
<dbReference type="AlphaFoldDB" id="T0HQI3"/>
<keyword evidence="2" id="KW-0808">Transferase</keyword>
<feature type="domain" description="4'-phosphopantetheinyl transferase" evidence="3">
    <location>
        <begin position="123"/>
        <end position="210"/>
    </location>
</feature>
<dbReference type="EMBL" id="ATHL01000076">
    <property type="protein sequence ID" value="EQB15307.1"/>
    <property type="molecule type" value="Genomic_DNA"/>
</dbReference>
<dbReference type="PANTHER" id="PTHR12215:SF10">
    <property type="entry name" value="L-AMINOADIPATE-SEMIALDEHYDE DEHYDROGENASE-PHOSPHOPANTETHEINYL TRANSFERASE"/>
    <property type="match status" value="1"/>
</dbReference>
<reference evidence="4 5" key="1">
    <citation type="journal article" date="2013" name="Genome Announc.">
        <title>Genome Sequence of Novosphingobium lindaniclasticum LE124T, Isolated from a Hexachlorocyclohexane Dumpsite.</title>
        <authorList>
            <person name="Saxena A."/>
            <person name="Nayyar N."/>
            <person name="Sangwan N."/>
            <person name="Kumari R."/>
            <person name="Khurana J.P."/>
            <person name="Lal R."/>
        </authorList>
    </citation>
    <scope>NUCLEOTIDE SEQUENCE [LARGE SCALE GENOMIC DNA]</scope>
    <source>
        <strain evidence="4 5">LE124</strain>
    </source>
</reference>
<dbReference type="GO" id="GO:0000287">
    <property type="term" value="F:magnesium ion binding"/>
    <property type="evidence" value="ECO:0007669"/>
    <property type="project" value="InterPro"/>
</dbReference>